<evidence type="ECO:0000313" key="3">
    <source>
        <dbReference type="EMBL" id="KAK4010802.1"/>
    </source>
</evidence>
<protein>
    <recommendedName>
        <fullName evidence="2">Protein kinase domain-containing protein</fullName>
    </recommendedName>
</protein>
<proteinExistence type="predicted"/>
<organism evidence="3 4">
    <name type="scientific">Daphnia magna</name>
    <dbReference type="NCBI Taxonomy" id="35525"/>
    <lineage>
        <taxon>Eukaryota</taxon>
        <taxon>Metazoa</taxon>
        <taxon>Ecdysozoa</taxon>
        <taxon>Arthropoda</taxon>
        <taxon>Crustacea</taxon>
        <taxon>Branchiopoda</taxon>
        <taxon>Diplostraca</taxon>
        <taxon>Cladocera</taxon>
        <taxon>Anomopoda</taxon>
        <taxon>Daphniidae</taxon>
        <taxon>Daphnia</taxon>
    </lineage>
</organism>
<dbReference type="Pfam" id="PF00069">
    <property type="entry name" value="Pkinase"/>
    <property type="match status" value="1"/>
</dbReference>
<dbReference type="InterPro" id="IPR011009">
    <property type="entry name" value="Kinase-like_dom_sf"/>
</dbReference>
<comment type="caution">
    <text evidence="3">The sequence shown here is derived from an EMBL/GenBank/DDBJ whole genome shotgun (WGS) entry which is preliminary data.</text>
</comment>
<dbReference type="InterPro" id="IPR051681">
    <property type="entry name" value="Ser/Thr_Kinases-Pseudokinases"/>
</dbReference>
<dbReference type="SMART" id="SM00220">
    <property type="entry name" value="S_TKc"/>
    <property type="match status" value="1"/>
</dbReference>
<dbReference type="PRINTS" id="PR00109">
    <property type="entry name" value="TYRKINASE"/>
</dbReference>
<dbReference type="EMBL" id="JAOYFB010000003">
    <property type="protein sequence ID" value="KAK4010802.1"/>
    <property type="molecule type" value="Genomic_DNA"/>
</dbReference>
<evidence type="ECO:0000313" key="4">
    <source>
        <dbReference type="Proteomes" id="UP001234178"/>
    </source>
</evidence>
<keyword evidence="4" id="KW-1185">Reference proteome</keyword>
<accession>A0ABQ9ZD19</accession>
<dbReference type="PANTHER" id="PTHR44329:SF304">
    <property type="entry name" value="MITOGEN-ACTIVATED PROTEIN KINASE KINASE KINASE 13-LIKE ISOFORM X1"/>
    <property type="match status" value="1"/>
</dbReference>
<evidence type="ECO:0000259" key="2">
    <source>
        <dbReference type="PROSITE" id="PS50011"/>
    </source>
</evidence>
<dbReference type="InterPro" id="IPR001245">
    <property type="entry name" value="Ser-Thr/Tyr_kinase_cat_dom"/>
</dbReference>
<dbReference type="Gene3D" id="3.30.200.20">
    <property type="entry name" value="Phosphorylase Kinase, domain 1"/>
    <property type="match status" value="1"/>
</dbReference>
<dbReference type="InterPro" id="IPR008271">
    <property type="entry name" value="Ser/Thr_kinase_AS"/>
</dbReference>
<dbReference type="InterPro" id="IPR000719">
    <property type="entry name" value="Prot_kinase_dom"/>
</dbReference>
<dbReference type="Proteomes" id="UP001234178">
    <property type="component" value="Unassembled WGS sequence"/>
</dbReference>
<dbReference type="SUPFAM" id="SSF56112">
    <property type="entry name" value="Protein kinase-like (PK-like)"/>
    <property type="match status" value="1"/>
</dbReference>
<sequence length="640" mass="72525">MAQLMDNHLNLDSHLSFLTVRESRNTPSTIQVHNLCQKGMDQLGHPHKSSAVETLNPSPPVANQTLICSSPAGPSAGHHLLATHSPSCAGLTESRPAGWFDGFFGRIRSVFRSWDDLSNKGDEWEIPFETLSDLEHLASGTQGVVYKARIRNEIVAVKKVDDKKEAEIPVLRQLNHPNIIRFKGACNQAPNYCLVMEYCPNGTLYDFLRSENKLSPQLTFEWAVQIASGMHYLHQNNIMHRDLKSPNILLDANNVVKITDFGTCRTFNNQSVLMTVIGTYAWMAPEVICKEKCWKKVDVWSYGVVLWELLTRETPYRDQSYGAIIYGVGSNRLQLHLPSTIPPGFSRLLEMCRRQVPRKRPSFYTILLLLSKASTELIDQDPEHYANLQLEWKMEIRPPCSGRDKCQSTVSNDTFYQVDCQQSIDVFDGNHKYNNNDPDGEHPLFKRLAQIRNVDEIHVLLEEKVAELMQSEIYAEVAYLTAILKEIQGKPKSKPIRIKQRKRSCKRNVVKRNFSVKSIKGRCEPPTLGRRDSSRVVNDSCQFDQQDLPDQPNSSAVASGVVQSSWETCSDDDEEEINFPTAKNQEVFLRKSVGRNPIRTRRPFKDRPTSVYSGNSTEENRLSLISVTDDDGVAGNMSDV</sequence>
<feature type="domain" description="Protein kinase" evidence="2">
    <location>
        <begin position="131"/>
        <end position="378"/>
    </location>
</feature>
<reference evidence="3 4" key="1">
    <citation type="journal article" date="2023" name="Nucleic Acids Res.">
        <title>The hologenome of Daphnia magna reveals possible DNA methylation and microbiome-mediated evolution of the host genome.</title>
        <authorList>
            <person name="Chaturvedi A."/>
            <person name="Li X."/>
            <person name="Dhandapani V."/>
            <person name="Marshall H."/>
            <person name="Kissane S."/>
            <person name="Cuenca-Cambronero M."/>
            <person name="Asole G."/>
            <person name="Calvet F."/>
            <person name="Ruiz-Romero M."/>
            <person name="Marangio P."/>
            <person name="Guigo R."/>
            <person name="Rago D."/>
            <person name="Mirbahai L."/>
            <person name="Eastwood N."/>
            <person name="Colbourne J.K."/>
            <person name="Zhou J."/>
            <person name="Mallon E."/>
            <person name="Orsini L."/>
        </authorList>
    </citation>
    <scope>NUCLEOTIDE SEQUENCE [LARGE SCALE GENOMIC DNA]</scope>
    <source>
        <strain evidence="3">LRV0_1</strain>
    </source>
</reference>
<dbReference type="PROSITE" id="PS50011">
    <property type="entry name" value="PROTEIN_KINASE_DOM"/>
    <property type="match status" value="1"/>
</dbReference>
<evidence type="ECO:0000256" key="1">
    <source>
        <dbReference type="SAM" id="MobiDB-lite"/>
    </source>
</evidence>
<dbReference type="PROSITE" id="PS00108">
    <property type="entry name" value="PROTEIN_KINASE_ST"/>
    <property type="match status" value="1"/>
</dbReference>
<feature type="region of interest" description="Disordered" evidence="1">
    <location>
        <begin position="599"/>
        <end position="618"/>
    </location>
</feature>
<name>A0ABQ9ZD19_9CRUS</name>
<dbReference type="Gene3D" id="1.10.510.10">
    <property type="entry name" value="Transferase(Phosphotransferase) domain 1"/>
    <property type="match status" value="1"/>
</dbReference>
<dbReference type="PANTHER" id="PTHR44329">
    <property type="entry name" value="SERINE/THREONINE-PROTEIN KINASE TNNI3K-RELATED"/>
    <property type="match status" value="1"/>
</dbReference>
<gene>
    <name evidence="3" type="ORF">OUZ56_019934</name>
</gene>